<dbReference type="EMBL" id="KK914632">
    <property type="protein sequence ID" value="KDP31027.1"/>
    <property type="molecule type" value="Genomic_DNA"/>
</dbReference>
<sequence length="127" mass="14993">MAQSPVYHRQRHGWETTSHDYHVHVAKIERMPSVLADVPRYPNVHRVFNNKVVRDEEPEMIVQERVDKPTKPNKKVQLVEQEQMIVQDNSAGIHEVVEKSIDAETDGYLQQKHKAFELCKWKTFKLH</sequence>
<reference evidence="1 2" key="1">
    <citation type="journal article" date="2014" name="PLoS ONE">
        <title>Global Analysis of Gene Expression Profiles in Physic Nut (Jatropha curcas L.) Seedlings Exposed to Salt Stress.</title>
        <authorList>
            <person name="Zhang L."/>
            <person name="Zhang C."/>
            <person name="Wu P."/>
            <person name="Chen Y."/>
            <person name="Li M."/>
            <person name="Jiang H."/>
            <person name="Wu G."/>
        </authorList>
    </citation>
    <scope>NUCLEOTIDE SEQUENCE [LARGE SCALE GENOMIC DNA]</scope>
    <source>
        <strain evidence="2">cv. GZQX0401</strain>
        <tissue evidence="1">Young leaves</tissue>
    </source>
</reference>
<gene>
    <name evidence="1" type="ORF">JCGZ_11403</name>
</gene>
<dbReference type="OrthoDB" id="1246837at2759"/>
<dbReference type="PANTHER" id="PTHR38224:SF1">
    <property type="entry name" value="PHLOEM SPECIFIC PROTEIN"/>
    <property type="match status" value="1"/>
</dbReference>
<dbReference type="Proteomes" id="UP000027138">
    <property type="component" value="Unassembled WGS sequence"/>
</dbReference>
<dbReference type="AlphaFoldDB" id="A0A067K4G7"/>
<accession>A0A067K4G7</accession>
<organism evidence="1 2">
    <name type="scientific">Jatropha curcas</name>
    <name type="common">Barbados nut</name>
    <dbReference type="NCBI Taxonomy" id="180498"/>
    <lineage>
        <taxon>Eukaryota</taxon>
        <taxon>Viridiplantae</taxon>
        <taxon>Streptophyta</taxon>
        <taxon>Embryophyta</taxon>
        <taxon>Tracheophyta</taxon>
        <taxon>Spermatophyta</taxon>
        <taxon>Magnoliopsida</taxon>
        <taxon>eudicotyledons</taxon>
        <taxon>Gunneridae</taxon>
        <taxon>Pentapetalae</taxon>
        <taxon>rosids</taxon>
        <taxon>fabids</taxon>
        <taxon>Malpighiales</taxon>
        <taxon>Euphorbiaceae</taxon>
        <taxon>Crotonoideae</taxon>
        <taxon>Jatropheae</taxon>
        <taxon>Jatropha</taxon>
    </lineage>
</organism>
<evidence type="ECO:0000313" key="2">
    <source>
        <dbReference type="Proteomes" id="UP000027138"/>
    </source>
</evidence>
<proteinExistence type="predicted"/>
<keyword evidence="2" id="KW-1185">Reference proteome</keyword>
<dbReference type="PANTHER" id="PTHR38224">
    <property type="entry name" value="PHLOEM SPECIFIC PROTEIN"/>
    <property type="match status" value="1"/>
</dbReference>
<protein>
    <submittedName>
        <fullName evidence="1">Uncharacterized protein</fullName>
    </submittedName>
</protein>
<name>A0A067K4G7_JATCU</name>
<evidence type="ECO:0000313" key="1">
    <source>
        <dbReference type="EMBL" id="KDP31027.1"/>
    </source>
</evidence>